<protein>
    <recommendedName>
        <fullName evidence="3">Flagellar hook protein FlgE</fullName>
    </recommendedName>
</protein>
<keyword evidence="9" id="KW-0969">Cilium</keyword>
<evidence type="ECO:0000259" key="5">
    <source>
        <dbReference type="Pfam" id="PF00460"/>
    </source>
</evidence>
<dbReference type="NCBIfam" id="TIGR03506">
    <property type="entry name" value="FlgEFG_subfam"/>
    <property type="match status" value="2"/>
</dbReference>
<dbReference type="InterPro" id="IPR053967">
    <property type="entry name" value="LlgE_F_G-like_D1"/>
</dbReference>
<keyword evidence="9" id="KW-0282">Flagellum</keyword>
<dbReference type="InterPro" id="IPR011491">
    <property type="entry name" value="FlgE_D2"/>
</dbReference>
<organism evidence="9">
    <name type="scientific">hydrocarbon metagenome</name>
    <dbReference type="NCBI Taxonomy" id="938273"/>
    <lineage>
        <taxon>unclassified sequences</taxon>
        <taxon>metagenomes</taxon>
        <taxon>ecological metagenomes</taxon>
    </lineage>
</organism>
<dbReference type="AlphaFoldDB" id="A0A0W8G9S8"/>
<dbReference type="Pfam" id="PF06429">
    <property type="entry name" value="Flg_bbr_C"/>
    <property type="match status" value="1"/>
</dbReference>
<keyword evidence="4" id="KW-0975">Bacterial flagellum</keyword>
<reference evidence="9" key="1">
    <citation type="journal article" date="2015" name="Proc. Natl. Acad. Sci. U.S.A.">
        <title>Networks of energetic and metabolic interactions define dynamics in microbial communities.</title>
        <authorList>
            <person name="Embree M."/>
            <person name="Liu J.K."/>
            <person name="Al-Bassam M.M."/>
            <person name="Zengler K."/>
        </authorList>
    </citation>
    <scope>NUCLEOTIDE SEQUENCE</scope>
</reference>
<evidence type="ECO:0000256" key="1">
    <source>
        <dbReference type="ARBA" id="ARBA00004117"/>
    </source>
</evidence>
<dbReference type="PROSITE" id="PS00588">
    <property type="entry name" value="FLAGELLA_BB_ROD"/>
    <property type="match status" value="1"/>
</dbReference>
<evidence type="ECO:0000259" key="7">
    <source>
        <dbReference type="Pfam" id="PF07559"/>
    </source>
</evidence>
<accession>A0A0W8G9S8</accession>
<dbReference type="GO" id="GO:0009425">
    <property type="term" value="C:bacterial-type flagellum basal body"/>
    <property type="evidence" value="ECO:0007669"/>
    <property type="project" value="UniProtKB-SubCell"/>
</dbReference>
<evidence type="ECO:0000256" key="4">
    <source>
        <dbReference type="ARBA" id="ARBA00023143"/>
    </source>
</evidence>
<feature type="domain" description="Flagellar hook protein FlgE/F/G-like D1" evidence="8">
    <location>
        <begin position="88"/>
        <end position="185"/>
    </location>
</feature>
<dbReference type="InterPro" id="IPR020013">
    <property type="entry name" value="Flagellar_FlgE/F/G"/>
</dbReference>
<evidence type="ECO:0000256" key="2">
    <source>
        <dbReference type="ARBA" id="ARBA00009677"/>
    </source>
</evidence>
<dbReference type="PANTHER" id="PTHR30435">
    <property type="entry name" value="FLAGELLAR PROTEIN"/>
    <property type="match status" value="1"/>
</dbReference>
<dbReference type="PANTHER" id="PTHR30435:SF1">
    <property type="entry name" value="FLAGELLAR HOOK PROTEIN FLGE"/>
    <property type="match status" value="1"/>
</dbReference>
<dbReference type="Gene3D" id="2.60.98.20">
    <property type="entry name" value="Flagellar hook protein FlgE"/>
    <property type="match status" value="1"/>
</dbReference>
<keyword evidence="9" id="KW-0966">Cell projection</keyword>
<comment type="similarity">
    <text evidence="2">Belongs to the flagella basal body rod proteins family.</text>
</comment>
<feature type="domain" description="Flagellar basal body rod protein N-terminal" evidence="5">
    <location>
        <begin position="10"/>
        <end position="37"/>
    </location>
</feature>
<feature type="domain" description="Flagellar hook protein FlgE D2" evidence="7">
    <location>
        <begin position="224"/>
        <end position="437"/>
    </location>
</feature>
<evidence type="ECO:0000256" key="3">
    <source>
        <dbReference type="ARBA" id="ARBA00019015"/>
    </source>
</evidence>
<dbReference type="GO" id="GO:0009424">
    <property type="term" value="C:bacterial-type flagellum hook"/>
    <property type="evidence" value="ECO:0007669"/>
    <property type="project" value="TreeGrafter"/>
</dbReference>
<evidence type="ECO:0000259" key="6">
    <source>
        <dbReference type="Pfam" id="PF06429"/>
    </source>
</evidence>
<sequence>MGLSSSMWAGVTGLLTHGQRMGLISNNLANVNTVGYKGSNMYFADLISQNIGTSAGIAQIGTGVTIGAVYADLSQGGFETTTDTLDMAIGGNGYFMVRERTSIGENGQALSSGNLTSYYTRAGNFRFDNDGYLVDPNGYVVQGWEVDRAKVRSNKSSGITTTQVPIKGSIKDIRLDQFQIPAQATQNMTVITQLDSSETDHATSATDPFFSMATLWDGQNVLTGEDPLPDTAFAYQTTMKVYDQNGTAHNVTIYYDKVTVSNSGGKSYWEYIVTCDPLEDGRTLPDSNGGLSVSTTPTAGLLMMGTLTFDASGNMENISAYTLKADATASGGSINLNQWTPAEISASGYPVFTANFRSVSGGSATNSANAINIALNMGIRNTNGFVGGAATAADVGVGTSGASRLTRFDSATTKFNTNQTTNNSTSSTTLFNSQDGYTAGMLTGLSVDKNGVLTGTFSNGQTMELYAIALADFTNAYGLSRAGGNLFTETQASGQPTTGRANTGRLGTISGNTLETSNVDLASEMVDMILTQRGFQANSKTITTVDTMLAEVIQLKR</sequence>
<evidence type="ECO:0000259" key="8">
    <source>
        <dbReference type="Pfam" id="PF22692"/>
    </source>
</evidence>
<dbReference type="EMBL" id="LNQE01000027">
    <property type="protein sequence ID" value="KUG29869.1"/>
    <property type="molecule type" value="Genomic_DNA"/>
</dbReference>
<comment type="subcellular location">
    <subcellularLocation>
        <location evidence="1">Bacterial flagellum basal body</location>
    </subcellularLocation>
</comment>
<proteinExistence type="inferred from homology"/>
<dbReference type="InterPro" id="IPR010930">
    <property type="entry name" value="Flg_bb/hook_C_dom"/>
</dbReference>
<feature type="domain" description="Flagellar basal-body/hook protein C-terminal" evidence="6">
    <location>
        <begin position="513"/>
        <end position="555"/>
    </location>
</feature>
<dbReference type="InterPro" id="IPR037058">
    <property type="entry name" value="Falgellar_hook_FlgE_sf"/>
</dbReference>
<dbReference type="GO" id="GO:0071978">
    <property type="term" value="P:bacterial-type flagellum-dependent swarming motility"/>
    <property type="evidence" value="ECO:0007669"/>
    <property type="project" value="TreeGrafter"/>
</dbReference>
<name>A0A0W8G9S8_9ZZZZ</name>
<dbReference type="InterPro" id="IPR037925">
    <property type="entry name" value="FlgE/F/G-like"/>
</dbReference>
<dbReference type="Pfam" id="PF22692">
    <property type="entry name" value="LlgE_F_G_D1"/>
    <property type="match status" value="1"/>
</dbReference>
<dbReference type="InterPro" id="IPR019776">
    <property type="entry name" value="Flagellar_basal_body_rod_CS"/>
</dbReference>
<dbReference type="Pfam" id="PF00460">
    <property type="entry name" value="Flg_bb_rod"/>
    <property type="match status" value="1"/>
</dbReference>
<dbReference type="InterPro" id="IPR001444">
    <property type="entry name" value="Flag_bb_rod_N"/>
</dbReference>
<gene>
    <name evidence="9" type="ORF">ASZ90_000233</name>
</gene>
<comment type="caution">
    <text evidence="9">The sequence shown here is derived from an EMBL/GenBank/DDBJ whole genome shotgun (WGS) entry which is preliminary data.</text>
</comment>
<dbReference type="Pfam" id="PF07559">
    <property type="entry name" value="FlgE_D2"/>
    <property type="match status" value="1"/>
</dbReference>
<dbReference type="SUPFAM" id="SSF117143">
    <property type="entry name" value="Flagellar hook protein flgE"/>
    <property type="match status" value="1"/>
</dbReference>
<evidence type="ECO:0000313" key="9">
    <source>
        <dbReference type="EMBL" id="KUG29869.1"/>
    </source>
</evidence>
<dbReference type="GO" id="GO:0005829">
    <property type="term" value="C:cytosol"/>
    <property type="evidence" value="ECO:0007669"/>
    <property type="project" value="TreeGrafter"/>
</dbReference>